<proteinExistence type="predicted"/>
<comment type="caution">
    <text evidence="1">The sequence shown here is derived from an EMBL/GenBank/DDBJ whole genome shotgun (WGS) entry which is preliminary data.</text>
</comment>
<dbReference type="Proteomes" id="UP001558652">
    <property type="component" value="Unassembled WGS sequence"/>
</dbReference>
<dbReference type="EMBL" id="JBFDAA010000003">
    <property type="protein sequence ID" value="KAL1138498.1"/>
    <property type="molecule type" value="Genomic_DNA"/>
</dbReference>
<gene>
    <name evidence="1" type="ORF">AAG570_008561</name>
</gene>
<protein>
    <submittedName>
        <fullName evidence="1">Uncharacterized protein</fullName>
    </submittedName>
</protein>
<evidence type="ECO:0000313" key="2">
    <source>
        <dbReference type="Proteomes" id="UP001558652"/>
    </source>
</evidence>
<keyword evidence="2" id="KW-1185">Reference proteome</keyword>
<dbReference type="AlphaFoldDB" id="A0ABD0YR88"/>
<sequence>MVGCCVGSAEDACPCPQDTLQSSAASRPRRSLFAGTALVRHWYRPYSPSPIVFAYLCLYCESVHRSTVDFPSHSLNIKVLKRLLGVSGFRKPHWIWSDIWGPKLAELVEFCFDSKVHCSALVPAWEGPIPINLCISETEEWCERNVGLKLAEFRLAGVQYRQKGAVGEPPTFSKNAKEVTDSFGYRTFRSKKFRLS</sequence>
<evidence type="ECO:0000313" key="1">
    <source>
        <dbReference type="EMBL" id="KAL1138498.1"/>
    </source>
</evidence>
<name>A0ABD0YR88_9HEMI</name>
<accession>A0ABD0YR88</accession>
<organism evidence="1 2">
    <name type="scientific">Ranatra chinensis</name>
    <dbReference type="NCBI Taxonomy" id="642074"/>
    <lineage>
        <taxon>Eukaryota</taxon>
        <taxon>Metazoa</taxon>
        <taxon>Ecdysozoa</taxon>
        <taxon>Arthropoda</taxon>
        <taxon>Hexapoda</taxon>
        <taxon>Insecta</taxon>
        <taxon>Pterygota</taxon>
        <taxon>Neoptera</taxon>
        <taxon>Paraneoptera</taxon>
        <taxon>Hemiptera</taxon>
        <taxon>Heteroptera</taxon>
        <taxon>Panheteroptera</taxon>
        <taxon>Nepomorpha</taxon>
        <taxon>Nepidae</taxon>
        <taxon>Ranatrinae</taxon>
        <taxon>Ranatra</taxon>
    </lineage>
</organism>
<reference evidence="1 2" key="1">
    <citation type="submission" date="2024-07" db="EMBL/GenBank/DDBJ databases">
        <title>Chromosome-level genome assembly of the water stick insect Ranatra chinensis (Heteroptera: Nepidae).</title>
        <authorList>
            <person name="Liu X."/>
        </authorList>
    </citation>
    <scope>NUCLEOTIDE SEQUENCE [LARGE SCALE GENOMIC DNA]</scope>
    <source>
        <strain evidence="1">Cailab_2021Rc</strain>
        <tissue evidence="1">Muscle</tissue>
    </source>
</reference>